<dbReference type="EMBL" id="WLYK01000001">
    <property type="protein sequence ID" value="MTD12589.1"/>
    <property type="molecule type" value="Genomic_DNA"/>
</dbReference>
<feature type="domain" description="N-acetyltransferase" evidence="1">
    <location>
        <begin position="27"/>
        <end position="198"/>
    </location>
</feature>
<keyword evidence="3" id="KW-1185">Reference proteome</keyword>
<dbReference type="GO" id="GO:0008999">
    <property type="term" value="F:protein-N-terminal-alanine acetyltransferase activity"/>
    <property type="evidence" value="ECO:0007669"/>
    <property type="project" value="TreeGrafter"/>
</dbReference>
<name>A0A7K1FGH8_9ACTN</name>
<reference evidence="2 3" key="1">
    <citation type="submission" date="2019-11" db="EMBL/GenBank/DDBJ databases">
        <authorList>
            <person name="Jiang L.-Q."/>
        </authorList>
    </citation>
    <scope>NUCLEOTIDE SEQUENCE [LARGE SCALE GENOMIC DNA]</scope>
    <source>
        <strain evidence="2 3">YIM 132087</strain>
    </source>
</reference>
<dbReference type="GO" id="GO:0005737">
    <property type="term" value="C:cytoplasm"/>
    <property type="evidence" value="ECO:0007669"/>
    <property type="project" value="TreeGrafter"/>
</dbReference>
<dbReference type="SUPFAM" id="SSF55729">
    <property type="entry name" value="Acyl-CoA N-acyltransferases (Nat)"/>
    <property type="match status" value="1"/>
</dbReference>
<dbReference type="Proteomes" id="UP000460221">
    <property type="component" value="Unassembled WGS sequence"/>
</dbReference>
<evidence type="ECO:0000313" key="2">
    <source>
        <dbReference type="EMBL" id="MTD12589.1"/>
    </source>
</evidence>
<protein>
    <submittedName>
        <fullName evidence="2">GNAT family N-acetyltransferase</fullName>
    </submittedName>
</protein>
<dbReference type="RefSeq" id="WP_154766629.1">
    <property type="nucleotide sequence ID" value="NZ_WLYK01000001.1"/>
</dbReference>
<organism evidence="2 3">
    <name type="scientific">Nakamurella alba</name>
    <dbReference type="NCBI Taxonomy" id="2665158"/>
    <lineage>
        <taxon>Bacteria</taxon>
        <taxon>Bacillati</taxon>
        <taxon>Actinomycetota</taxon>
        <taxon>Actinomycetes</taxon>
        <taxon>Nakamurellales</taxon>
        <taxon>Nakamurellaceae</taxon>
        <taxon>Nakamurella</taxon>
    </lineage>
</organism>
<dbReference type="Pfam" id="PF13302">
    <property type="entry name" value="Acetyltransf_3"/>
    <property type="match status" value="1"/>
</dbReference>
<dbReference type="PANTHER" id="PTHR43441">
    <property type="entry name" value="RIBOSOMAL-PROTEIN-SERINE ACETYLTRANSFERASE"/>
    <property type="match status" value="1"/>
</dbReference>
<accession>A0A7K1FGH8</accession>
<dbReference type="InterPro" id="IPR051908">
    <property type="entry name" value="Ribosomal_N-acetyltransferase"/>
</dbReference>
<dbReference type="AlphaFoldDB" id="A0A7K1FGH8"/>
<keyword evidence="2" id="KW-0808">Transferase</keyword>
<dbReference type="InterPro" id="IPR016181">
    <property type="entry name" value="Acyl_CoA_acyltransferase"/>
</dbReference>
<dbReference type="PROSITE" id="PS51186">
    <property type="entry name" value="GNAT"/>
    <property type="match status" value="1"/>
</dbReference>
<dbReference type="Gene3D" id="3.40.630.30">
    <property type="match status" value="1"/>
</dbReference>
<sequence length="216" mass="23557">MTQPRPLAGRPGWPAVVGPVQVRAGLVGLRPLRRRDGKDWREMRIRDERFIAPWDASSEHGWPERHSRAMWAGHRSVLRMAARRGEAAPFAVTVDEQFAGQITLGGIQRGALQSGWIGYWVDSSRHGRGVATVGVALALSHAFGPMGLHRVEATIAPTNTPSRAVVGHLGFRQEGVLHRYLDVGGSWTDHLLFALTAEEWEGRLPGVLAGQASSTG</sequence>
<evidence type="ECO:0000313" key="3">
    <source>
        <dbReference type="Proteomes" id="UP000460221"/>
    </source>
</evidence>
<dbReference type="InterPro" id="IPR000182">
    <property type="entry name" value="GNAT_dom"/>
</dbReference>
<comment type="caution">
    <text evidence="2">The sequence shown here is derived from an EMBL/GenBank/DDBJ whole genome shotgun (WGS) entry which is preliminary data.</text>
</comment>
<gene>
    <name evidence="2" type="ORF">GIS00_01345</name>
</gene>
<proteinExistence type="predicted"/>
<dbReference type="GO" id="GO:1990189">
    <property type="term" value="F:protein N-terminal-serine acetyltransferase activity"/>
    <property type="evidence" value="ECO:0007669"/>
    <property type="project" value="TreeGrafter"/>
</dbReference>
<dbReference type="PANTHER" id="PTHR43441:SF10">
    <property type="entry name" value="ACETYLTRANSFERASE"/>
    <property type="match status" value="1"/>
</dbReference>
<evidence type="ECO:0000259" key="1">
    <source>
        <dbReference type="PROSITE" id="PS51186"/>
    </source>
</evidence>